<feature type="chain" id="PRO_5047249974" evidence="10">
    <location>
        <begin position="20"/>
        <end position="150"/>
    </location>
</feature>
<keyword evidence="6" id="KW-0812">Transmembrane</keyword>
<evidence type="ECO:0000256" key="7">
    <source>
        <dbReference type="ARBA" id="ARBA00022927"/>
    </source>
</evidence>
<feature type="signal peptide" evidence="10">
    <location>
        <begin position="1"/>
        <end position="19"/>
    </location>
</feature>
<dbReference type="PANTHER" id="PTHR33446">
    <property type="entry name" value="PROTEIN TONB-RELATED"/>
    <property type="match status" value="1"/>
</dbReference>
<evidence type="ECO:0000256" key="8">
    <source>
        <dbReference type="ARBA" id="ARBA00022989"/>
    </source>
</evidence>
<proteinExistence type="inferred from homology"/>
<keyword evidence="8" id="KW-1133">Transmembrane helix</keyword>
<evidence type="ECO:0000256" key="6">
    <source>
        <dbReference type="ARBA" id="ARBA00022692"/>
    </source>
</evidence>
<protein>
    <submittedName>
        <fullName evidence="12">Energy transducer TonB</fullName>
    </submittedName>
</protein>
<evidence type="ECO:0000313" key="13">
    <source>
        <dbReference type="Proteomes" id="UP000601099"/>
    </source>
</evidence>
<evidence type="ECO:0000256" key="2">
    <source>
        <dbReference type="ARBA" id="ARBA00006555"/>
    </source>
</evidence>
<sequence length="150" mass="16468">MKQLLPMFLLSFAGFAARAQPSASIALVEPAAGQSMGAAVPATKVKVYALAEEMPAFKGGDKALLLFMREKVQYPAEALQQNVSGKVYVRFVVDEQGRIRDAEVVKGLGHGLDQEALRLVRIMPWWTPGRIQGQPVRVLYTLPVAFRTVE</sequence>
<dbReference type="PRINTS" id="PR01374">
    <property type="entry name" value="TONBPROTEIN"/>
</dbReference>
<evidence type="ECO:0000256" key="3">
    <source>
        <dbReference type="ARBA" id="ARBA00022448"/>
    </source>
</evidence>
<evidence type="ECO:0000313" key="12">
    <source>
        <dbReference type="EMBL" id="MBG8555860.1"/>
    </source>
</evidence>
<keyword evidence="5" id="KW-0997">Cell inner membrane</keyword>
<organism evidence="12 13">
    <name type="scientific">Hymenobacter guriensis</name>
    <dbReference type="NCBI Taxonomy" id="2793065"/>
    <lineage>
        <taxon>Bacteria</taxon>
        <taxon>Pseudomonadati</taxon>
        <taxon>Bacteroidota</taxon>
        <taxon>Cytophagia</taxon>
        <taxon>Cytophagales</taxon>
        <taxon>Hymenobacteraceae</taxon>
        <taxon>Hymenobacter</taxon>
    </lineage>
</organism>
<accession>A0ABS0L6W3</accession>
<dbReference type="Gene3D" id="3.30.1150.10">
    <property type="match status" value="1"/>
</dbReference>
<comment type="caution">
    <text evidence="12">The sequence shown here is derived from an EMBL/GenBank/DDBJ whole genome shotgun (WGS) entry which is preliminary data.</text>
</comment>
<evidence type="ECO:0000256" key="4">
    <source>
        <dbReference type="ARBA" id="ARBA00022475"/>
    </source>
</evidence>
<dbReference type="PANTHER" id="PTHR33446:SF2">
    <property type="entry name" value="PROTEIN TONB"/>
    <property type="match status" value="1"/>
</dbReference>
<gene>
    <name evidence="12" type="ORF">I5L79_20110</name>
</gene>
<evidence type="ECO:0000256" key="9">
    <source>
        <dbReference type="ARBA" id="ARBA00023136"/>
    </source>
</evidence>
<evidence type="ECO:0000256" key="1">
    <source>
        <dbReference type="ARBA" id="ARBA00004383"/>
    </source>
</evidence>
<dbReference type="PROSITE" id="PS52015">
    <property type="entry name" value="TONB_CTD"/>
    <property type="match status" value="1"/>
</dbReference>
<dbReference type="Pfam" id="PF03544">
    <property type="entry name" value="TonB_C"/>
    <property type="match status" value="1"/>
</dbReference>
<keyword evidence="13" id="KW-1185">Reference proteome</keyword>
<comment type="similarity">
    <text evidence="2">Belongs to the TonB family.</text>
</comment>
<dbReference type="EMBL" id="JADWYK010000017">
    <property type="protein sequence ID" value="MBG8555860.1"/>
    <property type="molecule type" value="Genomic_DNA"/>
</dbReference>
<name>A0ABS0L6W3_9BACT</name>
<evidence type="ECO:0000256" key="5">
    <source>
        <dbReference type="ARBA" id="ARBA00022519"/>
    </source>
</evidence>
<dbReference type="Proteomes" id="UP000601099">
    <property type="component" value="Unassembled WGS sequence"/>
</dbReference>
<keyword evidence="3" id="KW-0813">Transport</keyword>
<keyword evidence="10" id="KW-0732">Signal</keyword>
<dbReference type="SUPFAM" id="SSF74653">
    <property type="entry name" value="TolA/TonB C-terminal domain"/>
    <property type="match status" value="1"/>
</dbReference>
<dbReference type="RefSeq" id="WP_196956879.1">
    <property type="nucleotide sequence ID" value="NZ_JADWYK010000017.1"/>
</dbReference>
<keyword evidence="7" id="KW-0653">Protein transport</keyword>
<dbReference type="InterPro" id="IPR006260">
    <property type="entry name" value="TonB/TolA_C"/>
</dbReference>
<keyword evidence="4" id="KW-1003">Cell membrane</keyword>
<dbReference type="InterPro" id="IPR037682">
    <property type="entry name" value="TonB_C"/>
</dbReference>
<evidence type="ECO:0000256" key="10">
    <source>
        <dbReference type="SAM" id="SignalP"/>
    </source>
</evidence>
<comment type="subcellular location">
    <subcellularLocation>
        <location evidence="1">Cell inner membrane</location>
        <topology evidence="1">Single-pass membrane protein</topology>
        <orientation evidence="1">Periplasmic side</orientation>
    </subcellularLocation>
</comment>
<feature type="domain" description="TonB C-terminal" evidence="11">
    <location>
        <begin position="59"/>
        <end position="150"/>
    </location>
</feature>
<evidence type="ECO:0000259" key="11">
    <source>
        <dbReference type="PROSITE" id="PS52015"/>
    </source>
</evidence>
<dbReference type="InterPro" id="IPR003538">
    <property type="entry name" value="TonB"/>
</dbReference>
<keyword evidence="9" id="KW-0472">Membrane</keyword>
<dbReference type="NCBIfam" id="TIGR01352">
    <property type="entry name" value="tonB_Cterm"/>
    <property type="match status" value="1"/>
</dbReference>
<dbReference type="InterPro" id="IPR051045">
    <property type="entry name" value="TonB-dependent_transducer"/>
</dbReference>
<reference evidence="12 13" key="1">
    <citation type="submission" date="2020-11" db="EMBL/GenBank/DDBJ databases">
        <title>Hymenobacter sp.</title>
        <authorList>
            <person name="Kim M.K."/>
        </authorList>
    </citation>
    <scope>NUCLEOTIDE SEQUENCE [LARGE SCALE GENOMIC DNA]</scope>
    <source>
        <strain evidence="12 13">BT594</strain>
    </source>
</reference>